<evidence type="ECO:0000313" key="2">
    <source>
        <dbReference type="EMBL" id="ASF00113.1"/>
    </source>
</evidence>
<accession>A0A218MLF5</accession>
<evidence type="ECO:0000256" key="1">
    <source>
        <dbReference type="SAM" id="MobiDB-lite"/>
    </source>
</evidence>
<organism evidence="2">
    <name type="scientific">uncultured virus</name>
    <dbReference type="NCBI Taxonomy" id="340016"/>
    <lineage>
        <taxon>Viruses</taxon>
        <taxon>environmental samples</taxon>
    </lineage>
</organism>
<dbReference type="InterPro" id="IPR056909">
    <property type="entry name" value="SU10_portal"/>
</dbReference>
<dbReference type="Pfam" id="PF23899">
    <property type="entry name" value="SU10_portal"/>
    <property type="match status" value="1"/>
</dbReference>
<protein>
    <submittedName>
        <fullName evidence="2">Putative portal protein</fullName>
    </submittedName>
</protein>
<feature type="compositionally biased region" description="Low complexity" evidence="1">
    <location>
        <begin position="699"/>
        <end position="722"/>
    </location>
</feature>
<name>A0A218MLF5_9VIRU</name>
<reference evidence="2" key="1">
    <citation type="submission" date="2016-10" db="EMBL/GenBank/DDBJ databases">
        <authorList>
            <person name="Varghese N."/>
        </authorList>
    </citation>
    <scope>NUCLEOTIDE SEQUENCE</scope>
</reference>
<proteinExistence type="predicted"/>
<dbReference type="EMBL" id="KY052814">
    <property type="protein sequence ID" value="ASF00113.1"/>
    <property type="molecule type" value="Genomic_DNA"/>
</dbReference>
<feature type="region of interest" description="Disordered" evidence="1">
    <location>
        <begin position="652"/>
        <end position="722"/>
    </location>
</feature>
<reference evidence="2" key="2">
    <citation type="journal article" date="2017" name="Nat. Commun.">
        <title>Single-virus genomics reveals hidden cosmopolitan and abundant viruses.</title>
        <authorList>
            <person name="Martinez-Hernandez F."/>
            <person name="Fornas O."/>
            <person name="Lluesma Gomez M."/>
            <person name="Bolduc B."/>
            <person name="de la Cruz Pena M.J."/>
            <person name="Martinez J.M."/>
            <person name="Anton J."/>
            <person name="Gasol J.M."/>
            <person name="Rosselli R."/>
            <person name="Rodriguez-Valera F."/>
            <person name="Sullivan M.B."/>
            <person name="Acinas S.G."/>
            <person name="Martinez-Garcia M."/>
        </authorList>
    </citation>
    <scope>NUCLEOTIDE SEQUENCE</scope>
</reference>
<sequence>MDINMAEDNIDEEVFMDDSSIAVEDTEKDSQDDYNSSNIIPYIMDRYKKADDYREQDEQRWLRAYRNYRGLYGSDVQFTEAEKSRVFIKVTKTKTLAAYGQIVDVLFANNKFPLTVEPTELPEGVVSDVSFDPKEPENIRGELDEMENPYGFAGDGKDLPAGSTKESLMDKLGPLEGKFDDVDNLREGVGKTPTAITFSPAMIAAKNMQKQIHDQLEESNANKHLRSTAFEMALFGTGVMKGPFAIDKEYPNWGDDGEYSPVFKTVPQVSHVSVWNFFPDPDANNMDEAQYVIERHKMSRSQLRALKKRPHFRDTLIDEAIELGENYNKEYWEDDLSDYSPEHAIARYEVLEYWGMVDTNMLKEQGLDIPEEIADHDEIQANIWICNSKVLRMVLNPFKPAKIPYMAAPYELNPYSFFGVGIAENMDDTQTLMNGFMRMAVDNAVMSGNLLIEIDETNLVPGQDLSVYPGKIFRRQGGAPGQAIFGTKFPNVANENMQLFDKARVLADESTGLPSFAHGQTGVMGVGRTASGISMLMNAASGGIKNVIKNVDDYLLRPLGEGLFRFNMQFNFDKKTKGDLEVKARGTESLMANEVRSQRLMQFLQVASNQSLAPFAKFQYVIREIAKSLDLDPEKVTNNMDEAALQAEIMKKFQQQQPQQPTPPAGANPLDPTGAGGATIGTGQVPLPQEQGFTGNAEQPTGQATQQAQATGQQQGPMGQLQ</sequence>